<reference evidence="1" key="1">
    <citation type="journal article" date="2018" name="Aquaculture">
        <title>Complete genome sequence of a white spot syndrome virus associated with a disease incursion in Australia.</title>
        <authorList>
            <person name="Oakey J."/>
            <person name="Smith C.S."/>
        </authorList>
    </citation>
    <scope>NUCLEOTIDE SEQUENCE [LARGE SCALE GENOMIC DNA]</scope>
    <source>
        <strain evidence="1">WSSV-AU</strain>
    </source>
</reference>
<organism evidence="1">
    <name type="scientific">White spot syndrome virus</name>
    <dbReference type="NCBI Taxonomy" id="342409"/>
    <lineage>
        <taxon>Viruses</taxon>
        <taxon>Viruses incertae sedis</taxon>
        <taxon>Naldaviricetes</taxon>
        <taxon>Nimaviridae</taxon>
        <taxon>Whispovirus</taxon>
    </lineage>
</organism>
<name>A0A2D3I602_9VIRU</name>
<proteinExistence type="predicted"/>
<protein>
    <submittedName>
        <fullName evidence="1">ORF129</fullName>
    </submittedName>
</protein>
<accession>A0A2D3I602</accession>
<sequence length="80" mass="8783">MHTGHRVISPRCVLNTNLSQHFSSIQCPQRVVLMILVLLKSSKHTGQLSLSKRTLAFFSCSSRALLISSLSPEIMCSAQG</sequence>
<dbReference type="Proteomes" id="UP000267516">
    <property type="component" value="Segment"/>
</dbReference>
<evidence type="ECO:0000313" key="1">
    <source>
        <dbReference type="EMBL" id="ATU83826.1"/>
    </source>
</evidence>
<dbReference type="EMBL" id="MF768985">
    <property type="protein sequence ID" value="ATU83826.1"/>
    <property type="molecule type" value="Genomic_DNA"/>
</dbReference>